<keyword evidence="1" id="KW-0378">Hydrolase</keyword>
<keyword evidence="1" id="KW-0547">Nucleotide-binding</keyword>
<dbReference type="InterPro" id="IPR027417">
    <property type="entry name" value="P-loop_NTPase"/>
</dbReference>
<dbReference type="GO" id="GO:0016887">
    <property type="term" value="F:ATP hydrolysis activity"/>
    <property type="evidence" value="ECO:0007669"/>
    <property type="project" value="RHEA"/>
</dbReference>
<comment type="similarity">
    <text evidence="1">Belongs to the helicase family.</text>
</comment>
<accession>A0A0L8HA54</accession>
<reference evidence="3" key="1">
    <citation type="submission" date="2015-07" db="EMBL/GenBank/DDBJ databases">
        <title>MeaNS - Measles Nucleotide Surveillance Program.</title>
        <authorList>
            <person name="Tran T."/>
            <person name="Druce J."/>
        </authorList>
    </citation>
    <scope>NUCLEOTIDE SEQUENCE</scope>
    <source>
        <strain evidence="3">UCB-OBI-ISO-001</strain>
        <tissue evidence="3">Gonad</tissue>
    </source>
</reference>
<evidence type="ECO:0000259" key="2">
    <source>
        <dbReference type="Pfam" id="PF05970"/>
    </source>
</evidence>
<sequence length="122" mass="13684">MTCIYSIIDQVTHKRRRLYFLDAPGGTEKTFVTNLVLAKVWQKKEISLAVVSSGITVTLLPGSRTTHATFTLPFNLTSNDKPVCNISKSSSLAHVLMKCSLIIWDEDTMSHNRSVETINRML</sequence>
<keyword evidence="1" id="KW-0233">DNA recombination</keyword>
<dbReference type="GO" id="GO:0000723">
    <property type="term" value="P:telomere maintenance"/>
    <property type="evidence" value="ECO:0007669"/>
    <property type="project" value="InterPro"/>
</dbReference>
<keyword evidence="1" id="KW-0227">DNA damage</keyword>
<protein>
    <recommendedName>
        <fullName evidence="1">ATP-dependent DNA helicase</fullName>
        <ecNumber evidence="1">5.6.2.3</ecNumber>
    </recommendedName>
</protein>
<evidence type="ECO:0000256" key="1">
    <source>
        <dbReference type="RuleBase" id="RU363044"/>
    </source>
</evidence>
<dbReference type="AlphaFoldDB" id="A0A0L8HA54"/>
<gene>
    <name evidence="3" type="ORF">OCBIM_22019126mg</name>
</gene>
<dbReference type="GO" id="GO:0006310">
    <property type="term" value="P:DNA recombination"/>
    <property type="evidence" value="ECO:0007669"/>
    <property type="project" value="UniProtKB-KW"/>
</dbReference>
<dbReference type="PANTHER" id="PTHR10492">
    <property type="match status" value="1"/>
</dbReference>
<proteinExistence type="inferred from homology"/>
<keyword evidence="1" id="KW-0067">ATP-binding</keyword>
<comment type="catalytic activity">
    <reaction evidence="1">
        <text>ATP + H2O = ADP + phosphate + H(+)</text>
        <dbReference type="Rhea" id="RHEA:13065"/>
        <dbReference type="ChEBI" id="CHEBI:15377"/>
        <dbReference type="ChEBI" id="CHEBI:15378"/>
        <dbReference type="ChEBI" id="CHEBI:30616"/>
        <dbReference type="ChEBI" id="CHEBI:43474"/>
        <dbReference type="ChEBI" id="CHEBI:456216"/>
        <dbReference type="EC" id="5.6.2.3"/>
    </reaction>
</comment>
<dbReference type="GO" id="GO:0005524">
    <property type="term" value="F:ATP binding"/>
    <property type="evidence" value="ECO:0007669"/>
    <property type="project" value="UniProtKB-KW"/>
</dbReference>
<dbReference type="InterPro" id="IPR010285">
    <property type="entry name" value="DNA_helicase_pif1-like_DEAD"/>
</dbReference>
<keyword evidence="1" id="KW-0234">DNA repair</keyword>
<dbReference type="EC" id="5.6.2.3" evidence="1"/>
<dbReference type="GO" id="GO:0006281">
    <property type="term" value="P:DNA repair"/>
    <property type="evidence" value="ECO:0007669"/>
    <property type="project" value="UniProtKB-KW"/>
</dbReference>
<keyword evidence="1" id="KW-0347">Helicase</keyword>
<name>A0A0L8HA54_OCTBM</name>
<dbReference type="EMBL" id="KQ418719">
    <property type="protein sequence ID" value="KOF86166.1"/>
    <property type="molecule type" value="Genomic_DNA"/>
</dbReference>
<comment type="cofactor">
    <cofactor evidence="1">
        <name>Mg(2+)</name>
        <dbReference type="ChEBI" id="CHEBI:18420"/>
    </cofactor>
</comment>
<organism evidence="3">
    <name type="scientific">Octopus bimaculoides</name>
    <name type="common">California two-spotted octopus</name>
    <dbReference type="NCBI Taxonomy" id="37653"/>
    <lineage>
        <taxon>Eukaryota</taxon>
        <taxon>Metazoa</taxon>
        <taxon>Spiralia</taxon>
        <taxon>Lophotrochozoa</taxon>
        <taxon>Mollusca</taxon>
        <taxon>Cephalopoda</taxon>
        <taxon>Coleoidea</taxon>
        <taxon>Octopodiformes</taxon>
        <taxon>Octopoda</taxon>
        <taxon>Incirrata</taxon>
        <taxon>Octopodidae</taxon>
        <taxon>Octopus</taxon>
    </lineage>
</organism>
<dbReference type="GO" id="GO:0043139">
    <property type="term" value="F:5'-3' DNA helicase activity"/>
    <property type="evidence" value="ECO:0007669"/>
    <property type="project" value="UniProtKB-EC"/>
</dbReference>
<evidence type="ECO:0000313" key="3">
    <source>
        <dbReference type="EMBL" id="KOF86166.1"/>
    </source>
</evidence>
<dbReference type="Gene3D" id="3.40.50.300">
    <property type="entry name" value="P-loop containing nucleotide triphosphate hydrolases"/>
    <property type="match status" value="1"/>
</dbReference>
<dbReference type="PANTHER" id="PTHR10492:SF57">
    <property type="entry name" value="ATP-DEPENDENT DNA HELICASE"/>
    <property type="match status" value="1"/>
</dbReference>
<dbReference type="Pfam" id="PF05970">
    <property type="entry name" value="PIF1"/>
    <property type="match status" value="1"/>
</dbReference>
<feature type="domain" description="DNA helicase Pif1-like DEAD-box helicase" evidence="2">
    <location>
        <begin position="4"/>
        <end position="122"/>
    </location>
</feature>